<reference evidence="1" key="1">
    <citation type="submission" date="2021-02" db="EMBL/GenBank/DDBJ databases">
        <authorList>
            <consortium name="DOE Joint Genome Institute"/>
            <person name="Ahrendt S."/>
            <person name="Looney B.P."/>
            <person name="Miyauchi S."/>
            <person name="Morin E."/>
            <person name="Drula E."/>
            <person name="Courty P.E."/>
            <person name="Chicoki N."/>
            <person name="Fauchery L."/>
            <person name="Kohler A."/>
            <person name="Kuo A."/>
            <person name="Labutti K."/>
            <person name="Pangilinan J."/>
            <person name="Lipzen A."/>
            <person name="Riley R."/>
            <person name="Andreopoulos W."/>
            <person name="He G."/>
            <person name="Johnson J."/>
            <person name="Barry K.W."/>
            <person name="Grigoriev I.V."/>
            <person name="Nagy L."/>
            <person name="Hibbett D."/>
            <person name="Henrissat B."/>
            <person name="Matheny P.B."/>
            <person name="Labbe J."/>
            <person name="Martin F."/>
        </authorList>
    </citation>
    <scope>NUCLEOTIDE SEQUENCE</scope>
    <source>
        <strain evidence="1">EC-137</strain>
    </source>
</reference>
<evidence type="ECO:0000313" key="1">
    <source>
        <dbReference type="EMBL" id="KAI0029735.1"/>
    </source>
</evidence>
<proteinExistence type="predicted"/>
<accession>A0ACB8QDS7</accession>
<dbReference type="Proteomes" id="UP000814128">
    <property type="component" value="Unassembled WGS sequence"/>
</dbReference>
<dbReference type="EMBL" id="MU273659">
    <property type="protein sequence ID" value="KAI0029735.1"/>
    <property type="molecule type" value="Genomic_DNA"/>
</dbReference>
<organism evidence="1 2">
    <name type="scientific">Vararia minispora EC-137</name>
    <dbReference type="NCBI Taxonomy" id="1314806"/>
    <lineage>
        <taxon>Eukaryota</taxon>
        <taxon>Fungi</taxon>
        <taxon>Dikarya</taxon>
        <taxon>Basidiomycota</taxon>
        <taxon>Agaricomycotina</taxon>
        <taxon>Agaricomycetes</taxon>
        <taxon>Russulales</taxon>
        <taxon>Lachnocladiaceae</taxon>
        <taxon>Vararia</taxon>
    </lineage>
</organism>
<reference evidence="1" key="2">
    <citation type="journal article" date="2022" name="New Phytol.">
        <title>Evolutionary transition to the ectomycorrhizal habit in the genomes of a hyperdiverse lineage of mushroom-forming fungi.</title>
        <authorList>
            <person name="Looney B."/>
            <person name="Miyauchi S."/>
            <person name="Morin E."/>
            <person name="Drula E."/>
            <person name="Courty P.E."/>
            <person name="Kohler A."/>
            <person name="Kuo A."/>
            <person name="LaButti K."/>
            <person name="Pangilinan J."/>
            <person name="Lipzen A."/>
            <person name="Riley R."/>
            <person name="Andreopoulos W."/>
            <person name="He G."/>
            <person name="Johnson J."/>
            <person name="Nolan M."/>
            <person name="Tritt A."/>
            <person name="Barry K.W."/>
            <person name="Grigoriev I.V."/>
            <person name="Nagy L.G."/>
            <person name="Hibbett D."/>
            <person name="Henrissat B."/>
            <person name="Matheny P.B."/>
            <person name="Labbe J."/>
            <person name="Martin F.M."/>
        </authorList>
    </citation>
    <scope>NUCLEOTIDE SEQUENCE</scope>
    <source>
        <strain evidence="1">EC-137</strain>
    </source>
</reference>
<gene>
    <name evidence="1" type="ORF">K488DRAFT_55717</name>
</gene>
<evidence type="ECO:0000313" key="2">
    <source>
        <dbReference type="Proteomes" id="UP000814128"/>
    </source>
</evidence>
<keyword evidence="2" id="KW-1185">Reference proteome</keyword>
<sequence length="68" mass="7636">MAFCSSRARVYDNYGNVVPPHPGDRWTRFVCISDTHSKIHPVPVGDVLLHSEDLSSHGQPRHVKVTID</sequence>
<comment type="caution">
    <text evidence="1">The sequence shown here is derived from an EMBL/GenBank/DDBJ whole genome shotgun (WGS) entry which is preliminary data.</text>
</comment>
<name>A0ACB8QDS7_9AGAM</name>
<protein>
    <submittedName>
        <fullName evidence="1">Uncharacterized protein</fullName>
    </submittedName>
</protein>